<gene>
    <name evidence="3" type="ORF">LZ24_02189</name>
</gene>
<keyword evidence="4" id="KW-1185">Reference proteome</keyword>
<sequence length="258" mass="28062">MEKIAASVFQFDVIRGGVAENRALVMEALEHCPSGLVVLPEMWSCGFDYKHLDTHALGTEEILKDLSDMARRRSLVIVGSLPVSEGGSIYNVAHVMDADGRLAGSYSKTHLFTAGGEGRGFAAGSSAGVFETMAGPVGVMICYDLRFPELSRTLMDKGARILAVPAQWPAVRRTHWQTLARARAIENQLFVVAANRCGEDGELRYPGSSLIVSPTDQVLVDMGEGPGLATAELDFSLMDDYRKAIPCLRERRPEVYAL</sequence>
<dbReference type="GO" id="GO:0016787">
    <property type="term" value="F:hydrolase activity"/>
    <property type="evidence" value="ECO:0007669"/>
    <property type="project" value="UniProtKB-KW"/>
</dbReference>
<keyword evidence="3" id="KW-0378">Hydrolase</keyword>
<dbReference type="RefSeq" id="WP_186443075.1">
    <property type="nucleotide sequence ID" value="NZ_VLLC01000016.1"/>
</dbReference>
<proteinExistence type="inferred from homology"/>
<dbReference type="AlphaFoldDB" id="A0A562RNW2"/>
<evidence type="ECO:0000313" key="3">
    <source>
        <dbReference type="EMBL" id="TWI70768.1"/>
    </source>
</evidence>
<organism evidence="3 4">
    <name type="scientific">Desulfobotulus alkaliphilus</name>
    <dbReference type="NCBI Taxonomy" id="622671"/>
    <lineage>
        <taxon>Bacteria</taxon>
        <taxon>Pseudomonadati</taxon>
        <taxon>Thermodesulfobacteriota</taxon>
        <taxon>Desulfobacteria</taxon>
        <taxon>Desulfobacterales</taxon>
        <taxon>Desulfobacteraceae</taxon>
        <taxon>Desulfobotulus</taxon>
    </lineage>
</organism>
<dbReference type="CDD" id="cd07583">
    <property type="entry name" value="nitrilase_5"/>
    <property type="match status" value="1"/>
</dbReference>
<dbReference type="InterPro" id="IPR003010">
    <property type="entry name" value="C-N_Hydrolase"/>
</dbReference>
<accession>A0A562RNW2</accession>
<dbReference type="PANTHER" id="PTHR23088:SF27">
    <property type="entry name" value="DEAMINATED GLUTATHIONE AMIDASE"/>
    <property type="match status" value="1"/>
</dbReference>
<dbReference type="PANTHER" id="PTHR23088">
    <property type="entry name" value="NITRILASE-RELATED"/>
    <property type="match status" value="1"/>
</dbReference>
<name>A0A562RNW2_9BACT</name>
<evidence type="ECO:0000259" key="2">
    <source>
        <dbReference type="PROSITE" id="PS50263"/>
    </source>
</evidence>
<dbReference type="Proteomes" id="UP000318307">
    <property type="component" value="Unassembled WGS sequence"/>
</dbReference>
<dbReference type="InterPro" id="IPR001110">
    <property type="entry name" value="UPF0012_CS"/>
</dbReference>
<dbReference type="EMBL" id="VLLC01000016">
    <property type="protein sequence ID" value="TWI70768.1"/>
    <property type="molecule type" value="Genomic_DNA"/>
</dbReference>
<evidence type="ECO:0000313" key="4">
    <source>
        <dbReference type="Proteomes" id="UP000318307"/>
    </source>
</evidence>
<comment type="caution">
    <text evidence="3">The sequence shown here is derived from an EMBL/GenBank/DDBJ whole genome shotgun (WGS) entry which is preliminary data.</text>
</comment>
<protein>
    <submittedName>
        <fullName evidence="3">Putative amidohydrolase</fullName>
    </submittedName>
</protein>
<dbReference type="Pfam" id="PF00795">
    <property type="entry name" value="CN_hydrolase"/>
    <property type="match status" value="1"/>
</dbReference>
<dbReference type="SUPFAM" id="SSF56317">
    <property type="entry name" value="Carbon-nitrogen hydrolase"/>
    <property type="match status" value="1"/>
</dbReference>
<dbReference type="Gene3D" id="3.60.110.10">
    <property type="entry name" value="Carbon-nitrogen hydrolase"/>
    <property type="match status" value="1"/>
</dbReference>
<comment type="similarity">
    <text evidence="1">Belongs to the carbon-nitrogen hydrolase superfamily. NIT1/NIT2 family.</text>
</comment>
<reference evidence="3 4" key="1">
    <citation type="submission" date="2019-07" db="EMBL/GenBank/DDBJ databases">
        <title>Genome sequencing of 100 strains of the haloalkaliphilic chemolithoautotrophic sulfur-oxidizing bacterium Thioalkalivibrio.</title>
        <authorList>
            <person name="Muyzer G."/>
        </authorList>
    </citation>
    <scope>NUCLEOTIDE SEQUENCE [LARGE SCALE GENOMIC DNA]</scope>
    <source>
        <strain evidence="3 4">ASO4-4</strain>
    </source>
</reference>
<dbReference type="PROSITE" id="PS50263">
    <property type="entry name" value="CN_HYDROLASE"/>
    <property type="match status" value="1"/>
</dbReference>
<feature type="domain" description="CN hydrolase" evidence="2">
    <location>
        <begin position="1"/>
        <end position="235"/>
    </location>
</feature>
<dbReference type="PROSITE" id="PS01227">
    <property type="entry name" value="UPF0012"/>
    <property type="match status" value="1"/>
</dbReference>
<dbReference type="InterPro" id="IPR036526">
    <property type="entry name" value="C-N_Hydrolase_sf"/>
</dbReference>
<evidence type="ECO:0000256" key="1">
    <source>
        <dbReference type="ARBA" id="ARBA00010613"/>
    </source>
</evidence>